<dbReference type="RefSeq" id="WP_261697052.1">
    <property type="nucleotide sequence ID" value="NZ_CP104694.1"/>
</dbReference>
<proteinExistence type="predicted"/>
<gene>
    <name evidence="2" type="ORF">N4264_10870</name>
</gene>
<name>A0ABY6BJB4_9GAMM</name>
<reference evidence="2" key="1">
    <citation type="submission" date="2022-09" db="EMBL/GenBank/DDBJ databases">
        <title>Tahibacter sp. nov., isolated from a fresh water.</title>
        <authorList>
            <person name="Baek J.H."/>
            <person name="Lee J.K."/>
            <person name="Kim J.M."/>
            <person name="Jeon C.O."/>
        </authorList>
    </citation>
    <scope>NUCLEOTIDE SEQUENCE</scope>
    <source>
        <strain evidence="2">W38</strain>
    </source>
</reference>
<feature type="chain" id="PRO_5045150435" description="DUF3142 domain-containing protein" evidence="1">
    <location>
        <begin position="25"/>
        <end position="271"/>
    </location>
</feature>
<protein>
    <recommendedName>
        <fullName evidence="4">DUF3142 domain-containing protein</fullName>
    </recommendedName>
</protein>
<dbReference type="PROSITE" id="PS51257">
    <property type="entry name" value="PROKAR_LIPOPROTEIN"/>
    <property type="match status" value="1"/>
</dbReference>
<keyword evidence="1" id="KW-0732">Signal</keyword>
<organism evidence="2 3">
    <name type="scientific">Tahibacter amnicola</name>
    <dbReference type="NCBI Taxonomy" id="2976241"/>
    <lineage>
        <taxon>Bacteria</taxon>
        <taxon>Pseudomonadati</taxon>
        <taxon>Pseudomonadota</taxon>
        <taxon>Gammaproteobacteria</taxon>
        <taxon>Lysobacterales</taxon>
        <taxon>Rhodanobacteraceae</taxon>
        <taxon>Tahibacter</taxon>
    </lineage>
</organism>
<sequence>MSRPKVLPRLLAVALALVSACVAAEPVNWVWAWDRPEDLRWLPPDVGVAWFAGQFDARGEAFRFTGRRAVLRIRPETKRMPVLHIEAFDRRYPPVLDDAAVARWSDALFEAIRRLDAPVVQIDFEARSGQQRFYRDVLAALRGRLPAAQRISATALASWCGDAAWVDGLPVDELVPMYFRMGAAERGLWQRRMRQSDSLPRACRKAAGIATDEWTRHGSAFGPDPMGAFAGRVLYLFSPRSWQPDGLRQLSGWPRSVSVGKVEDSDKGKNR</sequence>
<accession>A0ABY6BJB4</accession>
<evidence type="ECO:0000313" key="3">
    <source>
        <dbReference type="Proteomes" id="UP001064632"/>
    </source>
</evidence>
<evidence type="ECO:0000256" key="1">
    <source>
        <dbReference type="SAM" id="SignalP"/>
    </source>
</evidence>
<dbReference type="Proteomes" id="UP001064632">
    <property type="component" value="Chromosome"/>
</dbReference>
<dbReference type="EMBL" id="CP104694">
    <property type="protein sequence ID" value="UXI70101.1"/>
    <property type="molecule type" value="Genomic_DNA"/>
</dbReference>
<evidence type="ECO:0000313" key="2">
    <source>
        <dbReference type="EMBL" id="UXI70101.1"/>
    </source>
</evidence>
<feature type="signal peptide" evidence="1">
    <location>
        <begin position="1"/>
        <end position="24"/>
    </location>
</feature>
<evidence type="ECO:0008006" key="4">
    <source>
        <dbReference type="Google" id="ProtNLM"/>
    </source>
</evidence>
<keyword evidence="3" id="KW-1185">Reference proteome</keyword>